<name>A0A7W7PH97_STRNE</name>
<sequence>MSSADSALALPQPDLDHRQLQPGDLPSEVVDAAQTGLSPARPPSACDRRAGARGSTPQCAAVRGRGHGR</sequence>
<dbReference type="EMBL" id="JACHJG010000026">
    <property type="protein sequence ID" value="MBB4890826.1"/>
    <property type="molecule type" value="Genomic_DNA"/>
</dbReference>
<evidence type="ECO:0000313" key="3">
    <source>
        <dbReference type="Proteomes" id="UP000556436"/>
    </source>
</evidence>
<dbReference type="Proteomes" id="UP000556436">
    <property type="component" value="Unassembled WGS sequence"/>
</dbReference>
<evidence type="ECO:0000313" key="2">
    <source>
        <dbReference type="EMBL" id="MBB4890826.1"/>
    </source>
</evidence>
<protein>
    <submittedName>
        <fullName evidence="2">Uncharacterized protein</fullName>
    </submittedName>
</protein>
<accession>A0A7W7PH97</accession>
<gene>
    <name evidence="2" type="ORF">FHS38_006918</name>
</gene>
<organism evidence="2 3">
    <name type="scientific">Streptomyces netropsis</name>
    <name type="common">Streptoverticillium netropsis</name>
    <dbReference type="NCBI Taxonomy" id="55404"/>
    <lineage>
        <taxon>Bacteria</taxon>
        <taxon>Bacillati</taxon>
        <taxon>Actinomycetota</taxon>
        <taxon>Actinomycetes</taxon>
        <taxon>Kitasatosporales</taxon>
        <taxon>Streptomycetaceae</taxon>
        <taxon>Streptomyces</taxon>
    </lineage>
</organism>
<dbReference type="RefSeq" id="WP_184740320.1">
    <property type="nucleotide sequence ID" value="NZ_JACHJG010000026.1"/>
</dbReference>
<comment type="caution">
    <text evidence="2">The sequence shown here is derived from an EMBL/GenBank/DDBJ whole genome shotgun (WGS) entry which is preliminary data.</text>
</comment>
<proteinExistence type="predicted"/>
<feature type="region of interest" description="Disordered" evidence="1">
    <location>
        <begin position="1"/>
        <end position="69"/>
    </location>
</feature>
<dbReference type="AlphaFoldDB" id="A0A7W7PH97"/>
<reference evidence="2 3" key="1">
    <citation type="submission" date="2020-08" db="EMBL/GenBank/DDBJ databases">
        <title>Genomic Encyclopedia of Type Strains, Phase III (KMG-III): the genomes of soil and plant-associated and newly described type strains.</title>
        <authorList>
            <person name="Whitman W."/>
        </authorList>
    </citation>
    <scope>NUCLEOTIDE SEQUENCE [LARGE SCALE GENOMIC DNA]</scope>
    <source>
        <strain evidence="2 3">CECT 3265</strain>
    </source>
</reference>
<keyword evidence="3" id="KW-1185">Reference proteome</keyword>
<evidence type="ECO:0000256" key="1">
    <source>
        <dbReference type="SAM" id="MobiDB-lite"/>
    </source>
</evidence>